<evidence type="ECO:0000256" key="3">
    <source>
        <dbReference type="ARBA" id="ARBA00022989"/>
    </source>
</evidence>
<feature type="domain" description="Peptidase S26" evidence="6">
    <location>
        <begin position="62"/>
        <end position="128"/>
    </location>
</feature>
<evidence type="ECO:0000256" key="4">
    <source>
        <dbReference type="ARBA" id="ARBA00023136"/>
    </source>
</evidence>
<feature type="transmembrane region" description="Helical" evidence="5">
    <location>
        <begin position="206"/>
        <end position="225"/>
    </location>
</feature>
<keyword evidence="2 5" id="KW-0812">Transmembrane</keyword>
<keyword evidence="4 5" id="KW-0472">Membrane</keyword>
<dbReference type="OrthoDB" id="4822at2157"/>
<name>A0A062V084_9EURY</name>
<reference evidence="7 8" key="1">
    <citation type="journal article" date="2013" name="Nature">
        <title>Anaerobic oxidation of methane coupled to nitrate reduction in a novel archaeal lineage.</title>
        <authorList>
            <person name="Haroon M.F."/>
            <person name="Hu S."/>
            <person name="Shi Y."/>
            <person name="Imelfort M."/>
            <person name="Keller J."/>
            <person name="Hugenholtz P."/>
            <person name="Yuan Z."/>
            <person name="Tyson G.W."/>
        </authorList>
    </citation>
    <scope>NUCLEOTIDE SEQUENCE [LARGE SCALE GENOMIC DNA]</scope>
    <source>
        <strain evidence="7 8">ANME-2d</strain>
    </source>
</reference>
<dbReference type="NCBIfam" id="TIGR02228">
    <property type="entry name" value="sigpep_I_arch"/>
    <property type="match status" value="1"/>
</dbReference>
<dbReference type="InterPro" id="IPR019533">
    <property type="entry name" value="Peptidase_S26"/>
</dbReference>
<evidence type="ECO:0000313" key="8">
    <source>
        <dbReference type="Proteomes" id="UP000027153"/>
    </source>
</evidence>
<feature type="transmembrane region" description="Helical" evidence="5">
    <location>
        <begin position="60"/>
        <end position="84"/>
    </location>
</feature>
<gene>
    <name evidence="7" type="ORF">ANME2D_02832</name>
</gene>
<dbReference type="GO" id="GO:0004252">
    <property type="term" value="F:serine-type endopeptidase activity"/>
    <property type="evidence" value="ECO:0007669"/>
    <property type="project" value="InterPro"/>
</dbReference>
<dbReference type="RefSeq" id="WP_052368934.1">
    <property type="nucleotide sequence ID" value="NZ_JMIY01000007.1"/>
</dbReference>
<organism evidence="7 8">
    <name type="scientific">Candidatus Methanoperedens nitratireducens</name>
    <dbReference type="NCBI Taxonomy" id="1392998"/>
    <lineage>
        <taxon>Archaea</taxon>
        <taxon>Methanobacteriati</taxon>
        <taxon>Methanobacteriota</taxon>
        <taxon>Stenosarchaea group</taxon>
        <taxon>Methanomicrobia</taxon>
        <taxon>Methanosarcinales</taxon>
        <taxon>ANME-2 cluster</taxon>
        <taxon>Candidatus Methanoperedentaceae</taxon>
        <taxon>Candidatus Methanoperedens</taxon>
    </lineage>
</organism>
<protein>
    <submittedName>
        <fullName evidence="7">Signal peptidase I</fullName>
    </submittedName>
</protein>
<dbReference type="Proteomes" id="UP000027153">
    <property type="component" value="Unassembled WGS sequence"/>
</dbReference>
<proteinExistence type="predicted"/>
<accession>A0A062V084</accession>
<keyword evidence="8" id="KW-1185">Reference proteome</keyword>
<sequence length="228" mass="25940">MKVIDYTTPALVSGSFALLLLVFYLYKSENSKMMHFLSARFMRNRYSPAQIQKDTRSQDAVMLTVLMIMILALGLKMIMLQAVVSDSMVPEFKKGDLILTQTMSKEPQVGDIVTFKARNVINPVTHRVIDIRDNIVITKGDNNPLVDDYFTTRDDIIGKAVVIRDNPVVIKDIGSYFILDFSKEGRLYKYGDKFEFIQQMFLTIRTWGYVLTAIALIALIMSMAGNKI</sequence>
<dbReference type="AlphaFoldDB" id="A0A062V084"/>
<comment type="caution">
    <text evidence="7">The sequence shown here is derived from an EMBL/GenBank/DDBJ whole genome shotgun (WGS) entry which is preliminary data.</text>
</comment>
<dbReference type="SUPFAM" id="SSF51306">
    <property type="entry name" value="LexA/Signal peptidase"/>
    <property type="match status" value="1"/>
</dbReference>
<evidence type="ECO:0000313" key="7">
    <source>
        <dbReference type="EMBL" id="KCZ70807.1"/>
    </source>
</evidence>
<dbReference type="GO" id="GO:0016020">
    <property type="term" value="C:membrane"/>
    <property type="evidence" value="ECO:0007669"/>
    <property type="project" value="UniProtKB-SubCell"/>
</dbReference>
<dbReference type="CDD" id="cd06530">
    <property type="entry name" value="S26_SPase_I"/>
    <property type="match status" value="1"/>
</dbReference>
<evidence type="ECO:0000256" key="2">
    <source>
        <dbReference type="ARBA" id="ARBA00022692"/>
    </source>
</evidence>
<dbReference type="InterPro" id="IPR001733">
    <property type="entry name" value="Peptidase_S26B"/>
</dbReference>
<comment type="subcellular location">
    <subcellularLocation>
        <location evidence="1">Membrane</location>
    </subcellularLocation>
</comment>
<dbReference type="Gene3D" id="2.10.109.10">
    <property type="entry name" value="Umud Fragment, subunit A"/>
    <property type="match status" value="1"/>
</dbReference>
<dbReference type="PRINTS" id="PR00728">
    <property type="entry name" value="SIGNALPTASE"/>
</dbReference>
<dbReference type="Pfam" id="PF10502">
    <property type="entry name" value="Peptidase_S26"/>
    <property type="match status" value="1"/>
</dbReference>
<dbReference type="PANTHER" id="PTHR10806:SF6">
    <property type="entry name" value="SIGNAL PEPTIDASE COMPLEX CATALYTIC SUBUNIT SEC11"/>
    <property type="match status" value="1"/>
</dbReference>
<keyword evidence="3 5" id="KW-1133">Transmembrane helix</keyword>
<evidence type="ECO:0000256" key="5">
    <source>
        <dbReference type="SAM" id="Phobius"/>
    </source>
</evidence>
<dbReference type="EMBL" id="JMIY01000007">
    <property type="protein sequence ID" value="KCZ70807.1"/>
    <property type="molecule type" value="Genomic_DNA"/>
</dbReference>
<dbReference type="InterPro" id="IPR036286">
    <property type="entry name" value="LexA/Signal_pep-like_sf"/>
</dbReference>
<evidence type="ECO:0000256" key="1">
    <source>
        <dbReference type="ARBA" id="ARBA00004370"/>
    </source>
</evidence>
<evidence type="ECO:0000259" key="6">
    <source>
        <dbReference type="Pfam" id="PF10502"/>
    </source>
</evidence>
<feature type="transmembrane region" description="Helical" evidence="5">
    <location>
        <begin position="6"/>
        <end position="26"/>
    </location>
</feature>
<dbReference type="GO" id="GO:0006465">
    <property type="term" value="P:signal peptide processing"/>
    <property type="evidence" value="ECO:0007669"/>
    <property type="project" value="InterPro"/>
</dbReference>
<dbReference type="PANTHER" id="PTHR10806">
    <property type="entry name" value="SIGNAL PEPTIDASE COMPLEX CATALYTIC SUBUNIT SEC11"/>
    <property type="match status" value="1"/>
</dbReference>